<accession>A0ABQ7NEX7</accession>
<comment type="caution">
    <text evidence="1">The sequence shown here is derived from an EMBL/GenBank/DDBJ whole genome shotgun (WGS) entry which is preliminary data.</text>
</comment>
<organism evidence="1 2">
    <name type="scientific">Brassica rapa subsp. trilocularis</name>
    <dbReference type="NCBI Taxonomy" id="1813537"/>
    <lineage>
        <taxon>Eukaryota</taxon>
        <taxon>Viridiplantae</taxon>
        <taxon>Streptophyta</taxon>
        <taxon>Embryophyta</taxon>
        <taxon>Tracheophyta</taxon>
        <taxon>Spermatophyta</taxon>
        <taxon>Magnoliopsida</taxon>
        <taxon>eudicotyledons</taxon>
        <taxon>Gunneridae</taxon>
        <taxon>Pentapetalae</taxon>
        <taxon>rosids</taxon>
        <taxon>malvids</taxon>
        <taxon>Brassicales</taxon>
        <taxon>Brassicaceae</taxon>
        <taxon>Brassiceae</taxon>
        <taxon>Brassica</taxon>
    </lineage>
</organism>
<gene>
    <name evidence="1" type="primary">A02p018360.1_BraROA</name>
    <name evidence="1" type="ORF">IGI04_005767</name>
</gene>
<evidence type="ECO:0000313" key="1">
    <source>
        <dbReference type="EMBL" id="KAG5409448.1"/>
    </source>
</evidence>
<evidence type="ECO:0000313" key="2">
    <source>
        <dbReference type="Proteomes" id="UP000823674"/>
    </source>
</evidence>
<name>A0ABQ7NEX7_BRACM</name>
<sequence>GLSALGDNQTASTAATGTETRHLFLNQDYIQAQVRNNNETGLNQFLPLSLSLKRILDMEMRMTGLETTTDAVKVDLLALKADFKEEITATRSTFNMILQALHSQVSLHAASVTPTTQPQAQPGTTTQQYDFERLPVVYRKQLKEFPSVEIGGWFSVKQHVSSAVRVLTRGSSPVNRKLRLESHGGGLEETRFLGLNLHVGCSVDRPLHQFAFVIAGDPSCLSLVLVEKSGSDACSGAFIDRWAIGHLV</sequence>
<reference evidence="1 2" key="1">
    <citation type="submission" date="2021-03" db="EMBL/GenBank/DDBJ databases">
        <authorList>
            <person name="King G.J."/>
            <person name="Bancroft I."/>
            <person name="Baten A."/>
            <person name="Bloomfield J."/>
            <person name="Borpatragohain P."/>
            <person name="He Z."/>
            <person name="Irish N."/>
            <person name="Irwin J."/>
            <person name="Liu K."/>
            <person name="Mauleon R.P."/>
            <person name="Moore J."/>
            <person name="Morris R."/>
            <person name="Ostergaard L."/>
            <person name="Wang B."/>
            <person name="Wells R."/>
        </authorList>
    </citation>
    <scope>NUCLEOTIDE SEQUENCE [LARGE SCALE GENOMIC DNA]</scope>
    <source>
        <strain evidence="1">R-o-18</strain>
        <tissue evidence="1">Leaf</tissue>
    </source>
</reference>
<dbReference type="EMBL" id="JADBGQ010000002">
    <property type="protein sequence ID" value="KAG5409448.1"/>
    <property type="molecule type" value="Genomic_DNA"/>
</dbReference>
<feature type="non-terminal residue" evidence="1">
    <location>
        <position position="1"/>
    </location>
</feature>
<keyword evidence="2" id="KW-1185">Reference proteome</keyword>
<proteinExistence type="predicted"/>
<dbReference type="Proteomes" id="UP000823674">
    <property type="component" value="Chromosome A02"/>
</dbReference>
<protein>
    <submittedName>
        <fullName evidence="1">Uncharacterized protein</fullName>
    </submittedName>
</protein>